<dbReference type="Pfam" id="PF03993">
    <property type="entry name" value="DUF349"/>
    <property type="match status" value="2"/>
</dbReference>
<evidence type="ECO:0008006" key="5">
    <source>
        <dbReference type="Google" id="ProtNLM"/>
    </source>
</evidence>
<dbReference type="Proteomes" id="UP000317763">
    <property type="component" value="Unassembled WGS sequence"/>
</dbReference>
<feature type="compositionally biased region" description="Low complexity" evidence="2">
    <location>
        <begin position="645"/>
        <end position="661"/>
    </location>
</feature>
<feature type="coiled-coil region" evidence="1">
    <location>
        <begin position="143"/>
        <end position="206"/>
    </location>
</feature>
<evidence type="ECO:0000313" key="4">
    <source>
        <dbReference type="Proteomes" id="UP000317763"/>
    </source>
</evidence>
<feature type="region of interest" description="Disordered" evidence="2">
    <location>
        <begin position="645"/>
        <end position="701"/>
    </location>
</feature>
<dbReference type="AlphaFoldDB" id="A0A554XBH1"/>
<dbReference type="STRING" id="307486.GCA_000807215_01863"/>
<dbReference type="PROSITE" id="PS50096">
    <property type="entry name" value="IQ"/>
    <property type="match status" value="1"/>
</dbReference>
<proteinExistence type="predicted"/>
<dbReference type="EMBL" id="VJOM01000005">
    <property type="protein sequence ID" value="TSE33158.1"/>
    <property type="molecule type" value="Genomic_DNA"/>
</dbReference>
<reference evidence="3 4" key="1">
    <citation type="submission" date="2019-07" db="EMBL/GenBank/DDBJ databases">
        <title>Tepidimonas taiwanensis I1-1 draft genome.</title>
        <authorList>
            <person name="Da Costa M.S."/>
            <person name="Froufe H.J.C."/>
            <person name="Egas C."/>
            <person name="Albuquerque L."/>
        </authorList>
    </citation>
    <scope>NUCLEOTIDE SEQUENCE [LARGE SCALE GENOMIC DNA]</scope>
    <source>
        <strain evidence="3 4">I1-1</strain>
    </source>
</reference>
<evidence type="ECO:0000256" key="2">
    <source>
        <dbReference type="SAM" id="MobiDB-lite"/>
    </source>
</evidence>
<protein>
    <recommendedName>
        <fullName evidence="5">DUF349 domain-containing protein</fullName>
    </recommendedName>
</protein>
<keyword evidence="1" id="KW-0175">Coiled coil</keyword>
<gene>
    <name evidence="3" type="ORF">Ttaiw_00704</name>
</gene>
<organism evidence="3 4">
    <name type="scientific">Tepidimonas taiwanensis</name>
    <dbReference type="NCBI Taxonomy" id="307486"/>
    <lineage>
        <taxon>Bacteria</taxon>
        <taxon>Pseudomonadati</taxon>
        <taxon>Pseudomonadota</taxon>
        <taxon>Betaproteobacteria</taxon>
        <taxon>Burkholderiales</taxon>
        <taxon>Tepidimonas</taxon>
    </lineage>
</organism>
<name>A0A554XBH1_9BURK</name>
<evidence type="ECO:0000256" key="1">
    <source>
        <dbReference type="SAM" id="Coils"/>
    </source>
</evidence>
<feature type="compositionally biased region" description="Low complexity" evidence="2">
    <location>
        <begin position="674"/>
        <end position="686"/>
    </location>
</feature>
<sequence>MPAFVPHPFAWPLAALSVIVNAPESTHAKASLTELDQRTGGAFSAPTSSERAARLRAWLDTDPSADALAEVYRELAPRDKGAARLVRERLDEQRRARAQEALATEWAAKAEALLAAPRLHLADAMAWQRDAAKAGAPLSREPLAGLRQRLAERMKAIEDLQTRVQVEREAAGLLVQRIDLLSTQPIADARAARDALAQDVAEWLQRQAALASQPGWHDLEPRYPGQIDAARQQLDAVWQAFEAALAQAVAALQDPQAPLPGVPVWADEIRAARGEAPAAEAPAAAAPAPKAVQALAQAALLPAVEALERELAEGHTKAMVRLAGELRHLHKLHGRHAGAELDVRAQVALAKAKELEDWHRWRADQIREGLLAQALALTQAPASERPSGRQLADTIRQLREAWKQADQGGTSNHALWKRFDEACNQAYQAVEAWRREFKAQQEAARQARLALIDEVSAWTAAHASDEDWRAQARDLHAFAERWRTGGHVSEKVFAELQPLWKAAMAAAHARLEAAQADSIAQRQAMIAEAEALAAEPRLSLDAVKALQQRWQQEAQRVPLERRKEQKLWEAFRAPIDAAFARKQQQREQALAATSRLDAAVLEAARALEEACAADDAQRIRAAMAALRAAAQGEGMAVTEPAAPPVATEAPATPAASPAGGARPLVARRGDDRPGAAPAAAKPAVPRGRPERPAPAAPRPRLGDAAFRAQRQALEHAEAKLRQLAARAHGEALTELLAAWQARDPQRLPAAQRLGGREAAAARPLWVRALNAPAGDATDAGEPLLRLEIAADLPTPAEHLEVRRRLQLVLLTRRHEPGPNETWAQDVARVLATAYDEANARRLQAALKGLLRR</sequence>
<evidence type="ECO:0000313" key="3">
    <source>
        <dbReference type="EMBL" id="TSE33158.1"/>
    </source>
</evidence>
<dbReference type="InterPro" id="IPR007139">
    <property type="entry name" value="DUF349"/>
</dbReference>
<keyword evidence="4" id="KW-1185">Reference proteome</keyword>
<comment type="caution">
    <text evidence="3">The sequence shown here is derived from an EMBL/GenBank/DDBJ whole genome shotgun (WGS) entry which is preliminary data.</text>
</comment>
<accession>A0A554XBH1</accession>